<dbReference type="Proteomes" id="UP000051861">
    <property type="component" value="Unassembled WGS sequence"/>
</dbReference>
<evidence type="ECO:0000313" key="2">
    <source>
        <dbReference type="Proteomes" id="UP000051861"/>
    </source>
</evidence>
<dbReference type="EMBL" id="LIZX01000259">
    <property type="protein sequence ID" value="KPJ62706.1"/>
    <property type="molecule type" value="Genomic_DNA"/>
</dbReference>
<organism evidence="1 2">
    <name type="scientific">candidate division WOR-1 bacterium DG_54_3</name>
    <dbReference type="NCBI Taxonomy" id="1703775"/>
    <lineage>
        <taxon>Bacteria</taxon>
        <taxon>Bacillati</taxon>
        <taxon>Saganbacteria</taxon>
    </lineage>
</organism>
<sequence length="112" mass="12629">MFKKLLRIELIAILLVLSLLVTPTLAVTEEVSAQPKLEIRSRNFWQEADITFWQTLPFATLFGHLIDRQLSAIMFPGASPHWNAIVTFATVVSAGNAWIHASKVTKKEKKIN</sequence>
<comment type="caution">
    <text evidence="1">The sequence shown here is derived from an EMBL/GenBank/DDBJ whole genome shotgun (WGS) entry which is preliminary data.</text>
</comment>
<dbReference type="AlphaFoldDB" id="A0A0S7XJN9"/>
<proteinExistence type="predicted"/>
<accession>A0A0S7XJN9</accession>
<name>A0A0S7XJN9_UNCSA</name>
<gene>
    <name evidence="1" type="ORF">AMJ44_15295</name>
</gene>
<protein>
    <submittedName>
        <fullName evidence="1">Uncharacterized protein</fullName>
    </submittedName>
</protein>
<reference evidence="1 2" key="1">
    <citation type="journal article" date="2015" name="Microbiome">
        <title>Genomic resolution of linkages in carbon, nitrogen, and sulfur cycling among widespread estuary sediment bacteria.</title>
        <authorList>
            <person name="Baker B.J."/>
            <person name="Lazar C.S."/>
            <person name="Teske A.P."/>
            <person name="Dick G.J."/>
        </authorList>
    </citation>
    <scope>NUCLEOTIDE SEQUENCE [LARGE SCALE GENOMIC DNA]</scope>
    <source>
        <strain evidence="1">DG_54_3</strain>
    </source>
</reference>
<evidence type="ECO:0000313" key="1">
    <source>
        <dbReference type="EMBL" id="KPJ62706.1"/>
    </source>
</evidence>